<protein>
    <submittedName>
        <fullName evidence="1">Uncharacterized protein</fullName>
    </submittedName>
</protein>
<dbReference type="Proteomes" id="UP000002059">
    <property type="component" value="Partially assembled WGS sequence"/>
</dbReference>
<organism evidence="1 2">
    <name type="scientific">Paracoccidioides lutzii (strain ATCC MYA-826 / Pb01)</name>
    <name type="common">Paracoccidioides brasiliensis</name>
    <dbReference type="NCBI Taxonomy" id="502779"/>
    <lineage>
        <taxon>Eukaryota</taxon>
        <taxon>Fungi</taxon>
        <taxon>Dikarya</taxon>
        <taxon>Ascomycota</taxon>
        <taxon>Pezizomycotina</taxon>
        <taxon>Eurotiomycetes</taxon>
        <taxon>Eurotiomycetidae</taxon>
        <taxon>Onygenales</taxon>
        <taxon>Ajellomycetaceae</taxon>
        <taxon>Paracoccidioides</taxon>
    </lineage>
</organism>
<gene>
    <name evidence="1" type="ORF">PAAG_11263</name>
</gene>
<proteinExistence type="predicted"/>
<dbReference type="KEGG" id="pbl:PAAG_11263"/>
<evidence type="ECO:0000313" key="1">
    <source>
        <dbReference type="EMBL" id="KGQ01875.1"/>
    </source>
</evidence>
<evidence type="ECO:0000313" key="2">
    <source>
        <dbReference type="Proteomes" id="UP000002059"/>
    </source>
</evidence>
<dbReference type="EMBL" id="KN293994">
    <property type="protein sequence ID" value="KGQ01875.1"/>
    <property type="molecule type" value="Genomic_DNA"/>
</dbReference>
<dbReference type="VEuPathDB" id="FungiDB:PAAG_11263"/>
<dbReference type="HOGENOM" id="CLU_2590401_0_0_1"/>
<keyword evidence="2" id="KW-1185">Reference proteome</keyword>
<accession>A0A0A2V6Y1</accession>
<name>A0A0A2V6Y1_PARBA</name>
<dbReference type="RefSeq" id="XP_015703362.1">
    <property type="nucleotide sequence ID" value="XM_015846940.1"/>
</dbReference>
<dbReference type="AlphaFoldDB" id="A0A0A2V6Y1"/>
<reference evidence="1 2" key="1">
    <citation type="journal article" date="2011" name="PLoS Genet.">
        <title>Comparative genomic analysis of human fungal pathogens causing paracoccidioidomycosis.</title>
        <authorList>
            <person name="Desjardins C.A."/>
            <person name="Champion M.D."/>
            <person name="Holder J.W."/>
            <person name="Muszewska A."/>
            <person name="Goldberg J."/>
            <person name="Bailao A.M."/>
            <person name="Brigido M.M."/>
            <person name="Ferreira M.E."/>
            <person name="Garcia A.M."/>
            <person name="Grynberg M."/>
            <person name="Gujja S."/>
            <person name="Heiman D.I."/>
            <person name="Henn M.R."/>
            <person name="Kodira C.D."/>
            <person name="Leon-Narvaez H."/>
            <person name="Longo L.V."/>
            <person name="Ma L.J."/>
            <person name="Malavazi I."/>
            <person name="Matsuo A.L."/>
            <person name="Morais F.V."/>
            <person name="Pereira M."/>
            <person name="Rodriguez-Brito S."/>
            <person name="Sakthikumar S."/>
            <person name="Salem-Izacc S.M."/>
            <person name="Sykes S.M."/>
            <person name="Teixeira M.M."/>
            <person name="Vallejo M.C."/>
            <person name="Walter M.E."/>
            <person name="Yandava C."/>
            <person name="Young S."/>
            <person name="Zeng Q."/>
            <person name="Zucker J."/>
            <person name="Felipe M.S."/>
            <person name="Goldman G.H."/>
            <person name="Haas B.J."/>
            <person name="McEwen J.G."/>
            <person name="Nino-Vega G."/>
            <person name="Puccia R."/>
            <person name="San-Blas G."/>
            <person name="Soares C.M."/>
            <person name="Birren B.W."/>
            <person name="Cuomo C.A."/>
        </authorList>
    </citation>
    <scope>NUCLEOTIDE SEQUENCE [LARGE SCALE GENOMIC DNA]</scope>
    <source>
        <strain evidence="2">ATCC MYA-826 / Pb01</strain>
    </source>
</reference>
<dbReference type="GeneID" id="26970326"/>
<sequence length="80" mass="9009">MEDQPSHSLCFTGHVGSDDWVILAALERLRDVCGLAFGKHTDEVPPAVMLKILKMRGNAKDFFRQFLFGSAKYPITRVMP</sequence>